<keyword evidence="2" id="KW-1185">Reference proteome</keyword>
<evidence type="ECO:0000256" key="1">
    <source>
        <dbReference type="SAM" id="SignalP"/>
    </source>
</evidence>
<feature type="chain" id="PRO_5038138518" evidence="1">
    <location>
        <begin position="18"/>
        <end position="145"/>
    </location>
</feature>
<feature type="signal peptide" evidence="1">
    <location>
        <begin position="1"/>
        <end position="17"/>
    </location>
</feature>
<proteinExistence type="predicted"/>
<evidence type="ECO:0000313" key="2">
    <source>
        <dbReference type="Proteomes" id="UP000887566"/>
    </source>
</evidence>
<keyword evidence="1" id="KW-0732">Signal</keyword>
<dbReference type="Pfam" id="PF14625">
    <property type="entry name" value="Lustrin_cystein"/>
    <property type="match status" value="1"/>
</dbReference>
<protein>
    <submittedName>
        <fullName evidence="3">Secreted protein</fullName>
    </submittedName>
</protein>
<accession>A0A914UQB3</accession>
<evidence type="ECO:0000313" key="3">
    <source>
        <dbReference type="WBParaSite" id="PSAMB.scaffold1154size35204.g11438.t1"/>
    </source>
</evidence>
<dbReference type="Proteomes" id="UP000887566">
    <property type="component" value="Unplaced"/>
</dbReference>
<dbReference type="WBParaSite" id="PSAMB.scaffold1154size35204.g11438.t1">
    <property type="protein sequence ID" value="PSAMB.scaffold1154size35204.g11438.t1"/>
    <property type="gene ID" value="PSAMB.scaffold1154size35204.g11438"/>
</dbReference>
<name>A0A914UQB3_9BILA</name>
<organism evidence="2 3">
    <name type="scientific">Plectus sambesii</name>
    <dbReference type="NCBI Taxonomy" id="2011161"/>
    <lineage>
        <taxon>Eukaryota</taxon>
        <taxon>Metazoa</taxon>
        <taxon>Ecdysozoa</taxon>
        <taxon>Nematoda</taxon>
        <taxon>Chromadorea</taxon>
        <taxon>Plectida</taxon>
        <taxon>Plectina</taxon>
        <taxon>Plectoidea</taxon>
        <taxon>Plectidae</taxon>
        <taxon>Plectus</taxon>
    </lineage>
</organism>
<dbReference type="InterPro" id="IPR028150">
    <property type="entry name" value="Lustrin_cystein"/>
</dbReference>
<sequence>MLRLLIVLTALAVVVLAQIGQNTPCVYPYLEEGKYKSGKTSCINAATDCEDTAVCMQNYMTRNGGRLCCKQKADVKVPTCPKGPSALLNPNGNKAMKGWMMCNPASRSPCPNGYKCVQSTTEFTTIAKSDLTKTANSNLQNICCK</sequence>
<reference evidence="3" key="1">
    <citation type="submission" date="2022-11" db="UniProtKB">
        <authorList>
            <consortium name="WormBaseParasite"/>
        </authorList>
    </citation>
    <scope>IDENTIFICATION</scope>
</reference>
<dbReference type="AlphaFoldDB" id="A0A914UQB3"/>